<protein>
    <submittedName>
        <fullName evidence="1">Uncharacterized protein</fullName>
    </submittedName>
</protein>
<dbReference type="EMBL" id="WISB01000106">
    <property type="protein sequence ID" value="MQW70779.1"/>
    <property type="molecule type" value="Genomic_DNA"/>
</dbReference>
<dbReference type="OMA" id="PSWGRLR"/>
<sequence>MPDYQRLPVRPVPGAMVVKLYRSGDAVRGYVRKVSDPSEDDVIFPGEEMEPDSAFRLAASHREGSLPIYVELVEDVQWDPSWGTLDG</sequence>
<accession>A0A6G1WM26</accession>
<reference evidence="1" key="1">
    <citation type="journal article" date="2013" name="Genome Biol.">
        <title>Comparative genomics of the core and accessory genomes of 48 Sinorhizobium strains comprising five genospecies.</title>
        <authorList>
            <person name="Sugawara M."/>
            <person name="Epstein B."/>
            <person name="Badgley B.D."/>
            <person name="Unno T."/>
            <person name="Xu L."/>
            <person name="Reese J."/>
            <person name="Gyaneshwar P."/>
            <person name="Denny R."/>
            <person name="Mudge J."/>
            <person name="Bharti A.K."/>
            <person name="Farmer A.D."/>
            <person name="May G.D."/>
            <person name="Woodward J.E."/>
            <person name="Medigue C."/>
            <person name="Vallenet D."/>
            <person name="Lajus A."/>
            <person name="Rouy Z."/>
            <person name="Martinez-Vaz B."/>
            <person name="Tiffin P."/>
            <person name="Young N.D."/>
            <person name="Sadowsky M.J."/>
        </authorList>
    </citation>
    <scope>NUCLEOTIDE SEQUENCE</scope>
    <source>
        <strain evidence="1">M1</strain>
    </source>
</reference>
<gene>
    <name evidence="1" type="ORF">GHJ91_16935</name>
</gene>
<dbReference type="RefSeq" id="WP_011969357.1">
    <property type="nucleotide sequence ID" value="NZ_CP104148.1"/>
</dbReference>
<dbReference type="AlphaFoldDB" id="A0A6G1WM26"/>
<comment type="caution">
    <text evidence="1">The sequence shown here is derived from an EMBL/GenBank/DDBJ whole genome shotgun (WGS) entry which is preliminary data.</text>
</comment>
<dbReference type="GeneID" id="61612632"/>
<evidence type="ECO:0000313" key="1">
    <source>
        <dbReference type="EMBL" id="MQW70779.1"/>
    </source>
</evidence>
<name>A0A6G1WM26_9HYPH</name>
<proteinExistence type="predicted"/>
<organism evidence="1">
    <name type="scientific">Sinorhizobium medicae</name>
    <dbReference type="NCBI Taxonomy" id="110321"/>
    <lineage>
        <taxon>Bacteria</taxon>
        <taxon>Pseudomonadati</taxon>
        <taxon>Pseudomonadota</taxon>
        <taxon>Alphaproteobacteria</taxon>
        <taxon>Hyphomicrobiales</taxon>
        <taxon>Rhizobiaceae</taxon>
        <taxon>Sinorhizobium/Ensifer group</taxon>
        <taxon>Sinorhizobium</taxon>
    </lineage>
</organism>